<gene>
    <name evidence="9" type="ORF">NQF89_08025</name>
</gene>
<dbReference type="InterPro" id="IPR040423">
    <property type="entry name" value="PEA_transferase"/>
</dbReference>
<dbReference type="GO" id="GO:0016740">
    <property type="term" value="F:transferase activity"/>
    <property type="evidence" value="ECO:0007669"/>
    <property type="project" value="UniProtKB-KW"/>
</dbReference>
<keyword evidence="10" id="KW-1185">Reference proteome</keyword>
<evidence type="ECO:0000313" key="9">
    <source>
        <dbReference type="EMBL" id="MCX5620366.1"/>
    </source>
</evidence>
<feature type="transmembrane region" description="Helical" evidence="7">
    <location>
        <begin position="134"/>
        <end position="152"/>
    </location>
</feature>
<dbReference type="PANTHER" id="PTHR30443:SF2">
    <property type="entry name" value="PHOSPHOETHANOLAMINE TRANSFERASE EPTC"/>
    <property type="match status" value="1"/>
</dbReference>
<keyword evidence="6 7" id="KW-0472">Membrane</keyword>
<evidence type="ECO:0000256" key="5">
    <source>
        <dbReference type="ARBA" id="ARBA00022989"/>
    </source>
</evidence>
<accession>A0ABT3WU10</accession>
<evidence type="ECO:0000256" key="3">
    <source>
        <dbReference type="ARBA" id="ARBA00022679"/>
    </source>
</evidence>
<comment type="caution">
    <text evidence="9">The sequence shown here is derived from an EMBL/GenBank/DDBJ whole genome shotgun (WGS) entry which is preliminary data.</text>
</comment>
<dbReference type="InterPro" id="IPR017850">
    <property type="entry name" value="Alkaline_phosphatase_core_sf"/>
</dbReference>
<reference evidence="9 10" key="1">
    <citation type="submission" date="2022-07" db="EMBL/GenBank/DDBJ databases">
        <title>Bombella genomes.</title>
        <authorList>
            <person name="Harer L."/>
            <person name="Styblova S."/>
            <person name="Ehrmann M."/>
        </authorList>
    </citation>
    <scope>NUCLEOTIDE SEQUENCE [LARGE SCALE GENOMIC DNA]</scope>
    <source>
        <strain evidence="9 10">TMW 2.2556</strain>
    </source>
</reference>
<feature type="transmembrane region" description="Helical" evidence="7">
    <location>
        <begin position="35"/>
        <end position="53"/>
    </location>
</feature>
<proteinExistence type="predicted"/>
<protein>
    <submittedName>
        <fullName evidence="9">Phosphoethanolamine transferase</fullName>
    </submittedName>
</protein>
<keyword evidence="5 7" id="KW-1133">Transmembrane helix</keyword>
<organism evidence="9 10">
    <name type="scientific">Bombella pollinis</name>
    <dbReference type="NCBI Taxonomy" id="2967337"/>
    <lineage>
        <taxon>Bacteria</taxon>
        <taxon>Pseudomonadati</taxon>
        <taxon>Pseudomonadota</taxon>
        <taxon>Alphaproteobacteria</taxon>
        <taxon>Acetobacterales</taxon>
        <taxon>Acetobacteraceae</taxon>
        <taxon>Bombella</taxon>
    </lineage>
</organism>
<keyword evidence="4 7" id="KW-0812">Transmembrane</keyword>
<dbReference type="Gene3D" id="3.40.720.10">
    <property type="entry name" value="Alkaline Phosphatase, subunit A"/>
    <property type="match status" value="1"/>
</dbReference>
<evidence type="ECO:0000259" key="8">
    <source>
        <dbReference type="Pfam" id="PF00884"/>
    </source>
</evidence>
<dbReference type="InterPro" id="IPR058130">
    <property type="entry name" value="PEA_transf_C"/>
</dbReference>
<dbReference type="SUPFAM" id="SSF53649">
    <property type="entry name" value="Alkaline phosphatase-like"/>
    <property type="match status" value="1"/>
</dbReference>
<dbReference type="Pfam" id="PF00884">
    <property type="entry name" value="Sulfatase"/>
    <property type="match status" value="1"/>
</dbReference>
<evidence type="ECO:0000256" key="6">
    <source>
        <dbReference type="ARBA" id="ARBA00023136"/>
    </source>
</evidence>
<feature type="transmembrane region" description="Helical" evidence="7">
    <location>
        <begin position="187"/>
        <end position="206"/>
    </location>
</feature>
<evidence type="ECO:0000256" key="4">
    <source>
        <dbReference type="ARBA" id="ARBA00022692"/>
    </source>
</evidence>
<evidence type="ECO:0000256" key="2">
    <source>
        <dbReference type="ARBA" id="ARBA00022475"/>
    </source>
</evidence>
<dbReference type="RefSeq" id="WP_266137921.1">
    <property type="nucleotide sequence ID" value="NZ_JANIDX010000007.1"/>
</dbReference>
<feature type="transmembrane region" description="Helical" evidence="7">
    <location>
        <begin position="58"/>
        <end position="79"/>
    </location>
</feature>
<sequence length="556" mass="62039">MIKQPRRHTKRLITLAWLGLYLLLSLFIANNCELAQHRLAFCLASLFVPLCVLSCGRFLACCLSVPLASLIIANLYIIIHYHKITYDMCMAIAGTDRADAATMLRTIPITPFLLASLLLGGVLYATARAARFRPLHALIGFIGCALTFTIALHRPLNRDVAGHYNVAITYDALHHRYVNSPYFAKNLAFYINLPGFIGNSLAIFALKQGYQQTKSYRHSLTFAPHEHINSAILPGRVVGEKNIILIIGESDAARHHGLYGYTEQDTTPHLRTLAAQGALCAMSNAHSAANMTHNAVPMMISFLTPQDRRAILTEKNLIELARAHGYKTLWVGSHEGTSLYNSPIGYLSGFSEQVVRPDYSTLPLTVREHDDESLLPALQHQLEIYRQEPAGHFIIIHLIGSHVSYREKTTPEDRHALPRAGSYDQAIHHVDHLIATILQMVEQTLPHSTLLYSADHGEILTSPDNGMHGVYDGGQEQYRIPIYFAGLHHASYCQQAEALRQTDGTFSQLMEKYILLTMMGYQLAPEALHAARQQDLILHSDGETYDYNRLPGPKAP</sequence>
<feature type="transmembrane region" description="Helical" evidence="7">
    <location>
        <begin position="12"/>
        <end position="29"/>
    </location>
</feature>
<keyword evidence="2" id="KW-1003">Cell membrane</keyword>
<feature type="domain" description="Sulfatase N-terminal" evidence="8">
    <location>
        <begin position="241"/>
        <end position="482"/>
    </location>
</feature>
<comment type="subcellular location">
    <subcellularLocation>
        <location evidence="1">Cell membrane</location>
        <topology evidence="1">Multi-pass membrane protein</topology>
    </subcellularLocation>
</comment>
<keyword evidence="3 9" id="KW-0808">Transferase</keyword>
<dbReference type="CDD" id="cd16017">
    <property type="entry name" value="LptA"/>
    <property type="match status" value="1"/>
</dbReference>
<feature type="transmembrane region" description="Helical" evidence="7">
    <location>
        <begin position="109"/>
        <end position="127"/>
    </location>
</feature>
<name>A0ABT3WU10_9PROT</name>
<dbReference type="InterPro" id="IPR000917">
    <property type="entry name" value="Sulfatase_N"/>
</dbReference>
<dbReference type="Proteomes" id="UP001165575">
    <property type="component" value="Unassembled WGS sequence"/>
</dbReference>
<evidence type="ECO:0000256" key="1">
    <source>
        <dbReference type="ARBA" id="ARBA00004651"/>
    </source>
</evidence>
<evidence type="ECO:0000256" key="7">
    <source>
        <dbReference type="SAM" id="Phobius"/>
    </source>
</evidence>
<evidence type="ECO:0000313" key="10">
    <source>
        <dbReference type="Proteomes" id="UP001165575"/>
    </source>
</evidence>
<dbReference type="PANTHER" id="PTHR30443">
    <property type="entry name" value="INNER MEMBRANE PROTEIN"/>
    <property type="match status" value="1"/>
</dbReference>
<dbReference type="EMBL" id="JANIDX010000007">
    <property type="protein sequence ID" value="MCX5620366.1"/>
    <property type="molecule type" value="Genomic_DNA"/>
</dbReference>